<feature type="region of interest" description="Disordered" evidence="1">
    <location>
        <begin position="138"/>
        <end position="186"/>
    </location>
</feature>
<feature type="region of interest" description="Disordered" evidence="1">
    <location>
        <begin position="258"/>
        <end position="310"/>
    </location>
</feature>
<organism evidence="2 3">
    <name type="scientific">Acer saccharum</name>
    <name type="common">Sugar maple</name>
    <dbReference type="NCBI Taxonomy" id="4024"/>
    <lineage>
        <taxon>Eukaryota</taxon>
        <taxon>Viridiplantae</taxon>
        <taxon>Streptophyta</taxon>
        <taxon>Embryophyta</taxon>
        <taxon>Tracheophyta</taxon>
        <taxon>Spermatophyta</taxon>
        <taxon>Magnoliopsida</taxon>
        <taxon>eudicotyledons</taxon>
        <taxon>Gunneridae</taxon>
        <taxon>Pentapetalae</taxon>
        <taxon>rosids</taxon>
        <taxon>malvids</taxon>
        <taxon>Sapindales</taxon>
        <taxon>Sapindaceae</taxon>
        <taxon>Hippocastanoideae</taxon>
        <taxon>Acereae</taxon>
        <taxon>Acer</taxon>
    </lineage>
</organism>
<sequence length="310" mass="35391">MGALDCFSIQVENRESNLKLDLGEYVRLAEFPSDDRKAPLIKHELPDYEKIIDQLKEENRAVKAINFELAIKLEEALKGQDNLVDEFTIRVSKTEKETLKRDQLMRYKKELSIARKGKAKEVDYPLNRNLDKVKQISASSIKSKASPLQNKKDKIQMKEKPTQAPKEEISKVRKAKKRRLQRKSKEEKKAAAAIVVEEQGLDTRGELGTSTDILAPKRTTAPMRSSEPIPDWGVTLTTMVKDLTFEFRAFRDSFGSDGNYTRRTPYHPRKRTRIEGPSSFATGPDADSNENLEIAHTPPPYKPFDPTVEF</sequence>
<dbReference type="EMBL" id="JAUESC010000387">
    <property type="protein sequence ID" value="KAK0573334.1"/>
    <property type="molecule type" value="Genomic_DNA"/>
</dbReference>
<comment type="caution">
    <text evidence="2">The sequence shown here is derived from an EMBL/GenBank/DDBJ whole genome shotgun (WGS) entry which is preliminary data.</text>
</comment>
<feature type="compositionally biased region" description="Basic residues" evidence="1">
    <location>
        <begin position="172"/>
        <end position="182"/>
    </location>
</feature>
<keyword evidence="3" id="KW-1185">Reference proteome</keyword>
<reference evidence="2" key="1">
    <citation type="journal article" date="2022" name="Plant J.">
        <title>Strategies of tolerance reflected in two North American maple genomes.</title>
        <authorList>
            <person name="McEvoy S.L."/>
            <person name="Sezen U.U."/>
            <person name="Trouern-Trend A."/>
            <person name="McMahon S.M."/>
            <person name="Schaberg P.G."/>
            <person name="Yang J."/>
            <person name="Wegrzyn J.L."/>
            <person name="Swenson N.G."/>
        </authorList>
    </citation>
    <scope>NUCLEOTIDE SEQUENCE</scope>
    <source>
        <strain evidence="2">NS2018</strain>
    </source>
</reference>
<reference evidence="2" key="2">
    <citation type="submission" date="2023-06" db="EMBL/GenBank/DDBJ databases">
        <authorList>
            <person name="Swenson N.G."/>
            <person name="Wegrzyn J.L."/>
            <person name="Mcevoy S.L."/>
        </authorList>
    </citation>
    <scope>NUCLEOTIDE SEQUENCE</scope>
    <source>
        <strain evidence="2">NS2018</strain>
        <tissue evidence="2">Leaf</tissue>
    </source>
</reference>
<feature type="compositionally biased region" description="Basic and acidic residues" evidence="1">
    <location>
        <begin position="150"/>
        <end position="171"/>
    </location>
</feature>
<accession>A0AA39RH10</accession>
<evidence type="ECO:0000313" key="3">
    <source>
        <dbReference type="Proteomes" id="UP001168877"/>
    </source>
</evidence>
<evidence type="ECO:0000313" key="2">
    <source>
        <dbReference type="EMBL" id="KAK0573334.1"/>
    </source>
</evidence>
<evidence type="ECO:0000256" key="1">
    <source>
        <dbReference type="SAM" id="MobiDB-lite"/>
    </source>
</evidence>
<dbReference type="Proteomes" id="UP001168877">
    <property type="component" value="Unassembled WGS sequence"/>
</dbReference>
<dbReference type="AlphaFoldDB" id="A0AA39RH10"/>
<proteinExistence type="predicted"/>
<protein>
    <submittedName>
        <fullName evidence="2">Uncharacterized protein</fullName>
    </submittedName>
</protein>
<name>A0AA39RH10_ACESA</name>
<gene>
    <name evidence="2" type="ORF">LWI29_006594</name>
</gene>